<reference evidence="2" key="1">
    <citation type="journal article" date="2019" name="Int. J. Syst. Evol. Microbiol.">
        <title>The Global Catalogue of Microorganisms (GCM) 10K type strain sequencing project: providing services to taxonomists for standard genome sequencing and annotation.</title>
        <authorList>
            <consortium name="The Broad Institute Genomics Platform"/>
            <consortium name="The Broad Institute Genome Sequencing Center for Infectious Disease"/>
            <person name="Wu L."/>
            <person name="Ma J."/>
        </authorList>
    </citation>
    <scope>NUCLEOTIDE SEQUENCE [LARGE SCALE GENOMIC DNA]</scope>
    <source>
        <strain evidence="2">FCH27</strain>
    </source>
</reference>
<comment type="caution">
    <text evidence="1">The sequence shown here is derived from an EMBL/GenBank/DDBJ whole genome shotgun (WGS) entry which is preliminary data.</text>
</comment>
<accession>A0ABW2MWW1</accession>
<dbReference type="EMBL" id="JBHTCH010000004">
    <property type="protein sequence ID" value="MFC7359476.1"/>
    <property type="molecule type" value="Genomic_DNA"/>
</dbReference>
<name>A0ABW2MWW1_9ACTN</name>
<proteinExistence type="predicted"/>
<evidence type="ECO:0000313" key="1">
    <source>
        <dbReference type="EMBL" id="MFC7359476.1"/>
    </source>
</evidence>
<dbReference type="Proteomes" id="UP001596524">
    <property type="component" value="Unassembled WGS sequence"/>
</dbReference>
<sequence length="830" mass="88629">MICQFAFTHAAFERLIAYRLMSEFRPLTIPVAGPGGEPSWLDGATVDGVHLAKISADRWVALNEQDPAGQVAPSPLNEGFNASAVRIGVHVTVHFATVSAVAAAGTSAPTTTSVTVPAAVLGVIARVDVNAQGVAQLRIEPDVAAAPPSVVPHHVPAALTMTAPIDVGAALAGLLPPGTRVLNAGITLTDADEILLRFEMSDEGRKALIERYQGWHHFFEGQPQSHLGDQAWAVSIDGSALASAVGSQVDALLIDKHPLYFSPGIGAEFRGGAPPRITVSKYARIDNACAGNDVRLDVFAHLDFSVPRDNVLRGSLHVDYEKNTGDVAKCFGLAILNPLGILITAFDHGATGIGVAATAADLLVPGLKPLALLAGLSMLIAGVDQQLAMDALNDELEDESRLTRTPNGFALDLPLEFTNDLTRDWFVLTQAAAAGNRFVLRGRSDVPAPSLPRVQAHSLEGMSPWRLRDRCEPGRGQETRGTLALDLAVGYRFGGGAAPPARPTISMRYGLRPDGGNQVYEVVGDHLGVYQDPHSEYRAVDIPGVPGTVTVKLTEATVRKNQFADFAPQPYALRLRMFTNGGVREYTFAAPPVLTAYSESIAQAAERINKCKQLTVGLVEQAILELFWRVDPPDLRRFGRQWDIHAAGLGPGQRALVFAPDQETLLTHGVANADGRVDLRTVTTDTIDSVHIATDGQEPDAEPASQQGPINVAVEQTLLTEVDRLYLPAAVEELELEARDGDLLLRIRAGQRLARRIDVAPTRLQALHAAGGVKRLLSRSDSAPVPAETAAPANIVTASGMVAVVASDGRTITTFRREESQIVTAQWQRT</sequence>
<dbReference type="RefSeq" id="WP_255889573.1">
    <property type="nucleotide sequence ID" value="NZ_JAFMZM010000002.1"/>
</dbReference>
<protein>
    <recommendedName>
        <fullName evidence="3">Tip attachment protein J domain-containing protein</fullName>
    </recommendedName>
</protein>
<gene>
    <name evidence="1" type="ORF">ACFQO6_04265</name>
</gene>
<evidence type="ECO:0000313" key="2">
    <source>
        <dbReference type="Proteomes" id="UP001596524"/>
    </source>
</evidence>
<organism evidence="1 2">
    <name type="scientific">Nocardioides astragali</name>
    <dbReference type="NCBI Taxonomy" id="1776736"/>
    <lineage>
        <taxon>Bacteria</taxon>
        <taxon>Bacillati</taxon>
        <taxon>Actinomycetota</taxon>
        <taxon>Actinomycetes</taxon>
        <taxon>Propionibacteriales</taxon>
        <taxon>Nocardioidaceae</taxon>
        <taxon>Nocardioides</taxon>
    </lineage>
</organism>
<keyword evidence="2" id="KW-1185">Reference proteome</keyword>
<evidence type="ECO:0008006" key="3">
    <source>
        <dbReference type="Google" id="ProtNLM"/>
    </source>
</evidence>